<protein>
    <submittedName>
        <fullName evidence="1">Uncharacterized protein</fullName>
    </submittedName>
</protein>
<keyword evidence="2" id="KW-1185">Reference proteome</keyword>
<evidence type="ECO:0000313" key="1">
    <source>
        <dbReference type="EMBL" id="KAK5604858.1"/>
    </source>
</evidence>
<accession>A0AAV9R6H1</accession>
<name>A0AAV9R6H1_9TELE</name>
<dbReference type="AlphaFoldDB" id="A0AAV9R6H1"/>
<evidence type="ECO:0000313" key="2">
    <source>
        <dbReference type="Proteomes" id="UP001311232"/>
    </source>
</evidence>
<reference evidence="1 2" key="1">
    <citation type="submission" date="2021-06" db="EMBL/GenBank/DDBJ databases">
        <authorList>
            <person name="Palmer J.M."/>
        </authorList>
    </citation>
    <scope>NUCLEOTIDE SEQUENCE [LARGE SCALE GENOMIC DNA]</scope>
    <source>
        <strain evidence="1 2">MEX-2019</strain>
        <tissue evidence="1">Muscle</tissue>
    </source>
</reference>
<dbReference type="EMBL" id="JAHHUM010002323">
    <property type="protein sequence ID" value="KAK5604858.1"/>
    <property type="molecule type" value="Genomic_DNA"/>
</dbReference>
<comment type="caution">
    <text evidence="1">The sequence shown here is derived from an EMBL/GenBank/DDBJ whole genome shotgun (WGS) entry which is preliminary data.</text>
</comment>
<dbReference type="Proteomes" id="UP001311232">
    <property type="component" value="Unassembled WGS sequence"/>
</dbReference>
<sequence length="350" mass="38555">MDTIPWATHGGPQRPVVDLGAGTEQSEALTKLDLRPNRTRPDLTRFPAALAETTEPEQQNMAAGLFIGRAAAAATRNLQTAGPEREGRAVLHCVRVDCNCVAQREEGRGETGSRDQGDSTFLHPSHPVFTVHKQGRITVHLLRRHGNTDLTLVVTGNLGRLLGRPAGGAPQESLVPDQSDWRTLTVLRQAEDIHPFLQVQLHPVQKHLLLQSFFPVPSPSLQTSNHEELTLSQFLLLTHQTAETGAPCHFPPTNIWTTDPSDHSPCPHCVMVHPGDVKPPQAKLHVTSDSSMPLLIRTDTRDNMEVDCRDVLTMMMTVCAEREGKSASQRPFLCQPAAFWFISSTEDQDS</sequence>
<proteinExistence type="predicted"/>
<gene>
    <name evidence="1" type="ORF">CRENBAI_008944</name>
</gene>
<organism evidence="1 2">
    <name type="scientific">Crenichthys baileyi</name>
    <name type="common">White River springfish</name>
    <dbReference type="NCBI Taxonomy" id="28760"/>
    <lineage>
        <taxon>Eukaryota</taxon>
        <taxon>Metazoa</taxon>
        <taxon>Chordata</taxon>
        <taxon>Craniata</taxon>
        <taxon>Vertebrata</taxon>
        <taxon>Euteleostomi</taxon>
        <taxon>Actinopterygii</taxon>
        <taxon>Neopterygii</taxon>
        <taxon>Teleostei</taxon>
        <taxon>Neoteleostei</taxon>
        <taxon>Acanthomorphata</taxon>
        <taxon>Ovalentaria</taxon>
        <taxon>Atherinomorphae</taxon>
        <taxon>Cyprinodontiformes</taxon>
        <taxon>Goodeidae</taxon>
        <taxon>Crenichthys</taxon>
    </lineage>
</organism>